<gene>
    <name evidence="3" type="ORF">AYI70_g1590</name>
</gene>
<dbReference type="Gene3D" id="3.30.710.10">
    <property type="entry name" value="Potassium Channel Kv1.1, Chain A"/>
    <property type="match status" value="1"/>
</dbReference>
<protein>
    <recommendedName>
        <fullName evidence="2">BTB domain-containing protein</fullName>
    </recommendedName>
</protein>
<dbReference type="PROSITE" id="PS50097">
    <property type="entry name" value="BTB"/>
    <property type="match status" value="1"/>
</dbReference>
<keyword evidence="4" id="KW-1185">Reference proteome</keyword>
<evidence type="ECO:0000313" key="4">
    <source>
        <dbReference type="Proteomes" id="UP000187283"/>
    </source>
</evidence>
<dbReference type="EMBL" id="LSSN01000346">
    <property type="protein sequence ID" value="OMJ24418.1"/>
    <property type="molecule type" value="Genomic_DNA"/>
</dbReference>
<reference evidence="3 4" key="1">
    <citation type="submission" date="2017-01" db="EMBL/GenBank/DDBJ databases">
        <authorList>
            <person name="Mah S.A."/>
            <person name="Swanson W.J."/>
            <person name="Moy G.W."/>
            <person name="Vacquier V.D."/>
        </authorList>
    </citation>
    <scope>NUCLEOTIDE SEQUENCE [LARGE SCALE GENOMIC DNA]</scope>
    <source>
        <strain evidence="3 4">GSMNP</strain>
    </source>
</reference>
<proteinExistence type="predicted"/>
<dbReference type="InterPro" id="IPR000210">
    <property type="entry name" value="BTB/POZ_dom"/>
</dbReference>
<feature type="region of interest" description="Disordered" evidence="1">
    <location>
        <begin position="127"/>
        <end position="147"/>
    </location>
</feature>
<sequence length="490" mass="57293">MNDDDQKMIYPLNPNCALNLNLYENLAKFPNAYIWIHKDVLVNSKFYEELFSNNQIKTTDSGVYLNDTKYNPLAVLRIIEFLYYGSCIDFGVLPINKIQSLFKPTCSNSLINELISNNSCPDKSSHYNFSDSESHSTVKSPAPVSSENEPDYGTIVVEIAQTLKLSQQFSIPELSNICWDLLENFISINSLWSIWDFAIKENKSSISKECENFSVKNAKALIESPGFEYASYDCIYEFFRIDNLDIYESELYFGILKWIEFGKKGTNYRSRRKITSGSIWISEDIFDDIDIRSTRKIYPNMCDFQIGEYELLEPNIPKIKTMNRNDYVYQNVNHHMEYSSKYSVNKNQLKFGSGNNGINEISKTMTEPNIPIHDIKSDRLKYLEDILPLIRFNTLDKYFLLNFVETEIEVMNTKVIKKLLFEAYKYHAFNAESSNYRKLKRSEKVIKFNTNYQSDQKIRFFSNNHSKPENRDDDSYRIILDKAYKPSLKI</sequence>
<comment type="caution">
    <text evidence="3">The sequence shown here is derived from an EMBL/GenBank/DDBJ whole genome shotgun (WGS) entry which is preliminary data.</text>
</comment>
<name>A0A1R1YBX6_9FUNG</name>
<dbReference type="STRING" id="133412.A0A1R1YBX6"/>
<dbReference type="InterPro" id="IPR011333">
    <property type="entry name" value="SKP1/BTB/POZ_sf"/>
</dbReference>
<organism evidence="3 4">
    <name type="scientific">Smittium culicis</name>
    <dbReference type="NCBI Taxonomy" id="133412"/>
    <lineage>
        <taxon>Eukaryota</taxon>
        <taxon>Fungi</taxon>
        <taxon>Fungi incertae sedis</taxon>
        <taxon>Zoopagomycota</taxon>
        <taxon>Kickxellomycotina</taxon>
        <taxon>Harpellomycetes</taxon>
        <taxon>Harpellales</taxon>
        <taxon>Legeriomycetaceae</taxon>
        <taxon>Smittium</taxon>
    </lineage>
</organism>
<evidence type="ECO:0000313" key="3">
    <source>
        <dbReference type="EMBL" id="OMJ24418.1"/>
    </source>
</evidence>
<evidence type="ECO:0000256" key="1">
    <source>
        <dbReference type="SAM" id="MobiDB-lite"/>
    </source>
</evidence>
<dbReference type="PANTHER" id="PTHR45632">
    <property type="entry name" value="LD33804P"/>
    <property type="match status" value="1"/>
</dbReference>
<accession>A0A1R1YBX6</accession>
<evidence type="ECO:0000259" key="2">
    <source>
        <dbReference type="PROSITE" id="PS50097"/>
    </source>
</evidence>
<dbReference type="Proteomes" id="UP000187283">
    <property type="component" value="Unassembled WGS sequence"/>
</dbReference>
<feature type="domain" description="BTB" evidence="2">
    <location>
        <begin position="16"/>
        <end position="85"/>
    </location>
</feature>
<dbReference type="OrthoDB" id="191037at2759"/>
<dbReference type="AlphaFoldDB" id="A0A1R1YBX6"/>